<protein>
    <submittedName>
        <fullName evidence="3">TadE/TadG family type IV pilus assembly protein</fullName>
    </submittedName>
</protein>
<name>A0ABU9C447_9BURK</name>
<dbReference type="InterPro" id="IPR012495">
    <property type="entry name" value="TadE-like_dom"/>
</dbReference>
<gene>
    <name evidence="3" type="ORF">AACH00_09590</name>
</gene>
<evidence type="ECO:0000313" key="4">
    <source>
        <dbReference type="Proteomes" id="UP001379945"/>
    </source>
</evidence>
<dbReference type="EMBL" id="JBBUTI010000006">
    <property type="protein sequence ID" value="MEK8046598.1"/>
    <property type="molecule type" value="Genomic_DNA"/>
</dbReference>
<accession>A0ABU9C447</accession>
<sequence>MTPTLPRAARPPRQRGVSLIEFTIVFPVAVLFVLALIQTGFVFMAKSTLSHATFMAARAGAINNARDSVIKEAMIRGLSPFYQNATHTDDSTRLALAYAEAKLDAVLFLKIQKLSPSAAAFKDFGVKDPATKVVAIPNDNLEWRSNVLGSTSKVNIRDANLLRIRTVYAYELKVPLMAWVVSRVMCGGSAGVEAWGNVSLIDSVYGLKKPVDCALYYQQGRMPIESVATIEMQSAAIQN</sequence>
<dbReference type="Proteomes" id="UP001379945">
    <property type="component" value="Unassembled WGS sequence"/>
</dbReference>
<dbReference type="Pfam" id="PF07811">
    <property type="entry name" value="TadE"/>
    <property type="match status" value="1"/>
</dbReference>
<keyword evidence="1" id="KW-1133">Transmembrane helix</keyword>
<feature type="transmembrane region" description="Helical" evidence="1">
    <location>
        <begin position="20"/>
        <end position="45"/>
    </location>
</feature>
<keyword evidence="4" id="KW-1185">Reference proteome</keyword>
<reference evidence="3 4" key="1">
    <citation type="submission" date="2024-04" db="EMBL/GenBank/DDBJ databases">
        <title>Novel species of the genus Ideonella isolated from streams.</title>
        <authorList>
            <person name="Lu H."/>
        </authorList>
    </citation>
    <scope>NUCLEOTIDE SEQUENCE [LARGE SCALE GENOMIC DNA]</scope>
    <source>
        <strain evidence="3 4">LYT19W</strain>
    </source>
</reference>
<feature type="domain" description="TadE-like" evidence="2">
    <location>
        <begin position="16"/>
        <end position="58"/>
    </location>
</feature>
<proteinExistence type="predicted"/>
<evidence type="ECO:0000313" key="3">
    <source>
        <dbReference type="EMBL" id="MEK8046598.1"/>
    </source>
</evidence>
<organism evidence="3 4">
    <name type="scientific">Ideonella margarita</name>
    <dbReference type="NCBI Taxonomy" id="2984191"/>
    <lineage>
        <taxon>Bacteria</taxon>
        <taxon>Pseudomonadati</taxon>
        <taxon>Pseudomonadota</taxon>
        <taxon>Betaproteobacteria</taxon>
        <taxon>Burkholderiales</taxon>
        <taxon>Sphaerotilaceae</taxon>
        <taxon>Ideonella</taxon>
    </lineage>
</organism>
<evidence type="ECO:0000259" key="2">
    <source>
        <dbReference type="Pfam" id="PF07811"/>
    </source>
</evidence>
<keyword evidence="1" id="KW-0812">Transmembrane</keyword>
<dbReference type="RefSeq" id="WP_341398894.1">
    <property type="nucleotide sequence ID" value="NZ_JBBUTI010000006.1"/>
</dbReference>
<comment type="caution">
    <text evidence="3">The sequence shown here is derived from an EMBL/GenBank/DDBJ whole genome shotgun (WGS) entry which is preliminary data.</text>
</comment>
<evidence type="ECO:0000256" key="1">
    <source>
        <dbReference type="SAM" id="Phobius"/>
    </source>
</evidence>
<keyword evidence="1" id="KW-0472">Membrane</keyword>